<organism evidence="1 2">
    <name type="scientific">Cystobacter fuscus</name>
    <dbReference type="NCBI Taxonomy" id="43"/>
    <lineage>
        <taxon>Bacteria</taxon>
        <taxon>Pseudomonadati</taxon>
        <taxon>Myxococcota</taxon>
        <taxon>Myxococcia</taxon>
        <taxon>Myxococcales</taxon>
        <taxon>Cystobacterineae</taxon>
        <taxon>Archangiaceae</taxon>
        <taxon>Cystobacter</taxon>
    </lineage>
</organism>
<protein>
    <recommendedName>
        <fullName evidence="3">DUF3396 domain-containing protein</fullName>
    </recommendedName>
</protein>
<dbReference type="RefSeq" id="WP_232537313.1">
    <property type="nucleotide sequence ID" value="NZ_CP022098.1"/>
</dbReference>
<gene>
    <name evidence="1" type="ORF">CYFUS_000509</name>
</gene>
<proteinExistence type="predicted"/>
<reference evidence="1 2" key="1">
    <citation type="submission" date="2017-06" db="EMBL/GenBank/DDBJ databases">
        <title>Sequencing and comparative analysis of myxobacterial genomes.</title>
        <authorList>
            <person name="Rupp O."/>
            <person name="Goesmann A."/>
            <person name="Sogaard-Andersen L."/>
        </authorList>
    </citation>
    <scope>NUCLEOTIDE SEQUENCE [LARGE SCALE GENOMIC DNA]</scope>
    <source>
        <strain evidence="1 2">DSM 52655</strain>
    </source>
</reference>
<dbReference type="KEGG" id="cfus:CYFUS_000509"/>
<dbReference type="EMBL" id="CP022098">
    <property type="protein sequence ID" value="ATB35097.1"/>
    <property type="molecule type" value="Genomic_DNA"/>
</dbReference>
<dbReference type="Proteomes" id="UP000217257">
    <property type="component" value="Chromosome"/>
</dbReference>
<dbReference type="InterPro" id="IPR021815">
    <property type="entry name" value="TsiV"/>
</dbReference>
<evidence type="ECO:0000313" key="1">
    <source>
        <dbReference type="EMBL" id="ATB35097.1"/>
    </source>
</evidence>
<name>A0A250IV79_9BACT</name>
<sequence>MSEHCPTIRIYAQDGSILIRDGLSICFYMRRHHREVAQGVMRSLETYLQTFGPEALGWYVDDEGDPQELDEAGWAHLRSRMQGSSPLITLSDNPREAGPYQFEYFGKDLEALFFINNPHAVCALEFWLPTEFLEERGPSRVRELALELAAPLPFNSGHVSLSLNALHQLAGVSDELRQLRLRYPGMDVHALEHLGWHIGTRIRGPHWLTFLGQPVLGELGGVPGLRSRLVSPDISVQPLDAERALVTLGEWPEAGDTTRGHTLPLHRELARVLAPWLYHEPPLRDPVASEDTLRWERRFLD</sequence>
<dbReference type="AlphaFoldDB" id="A0A250IV79"/>
<accession>A0A250IV79</accession>
<evidence type="ECO:0000313" key="2">
    <source>
        <dbReference type="Proteomes" id="UP000217257"/>
    </source>
</evidence>
<dbReference type="Pfam" id="PF11876">
    <property type="entry name" value="TsiV"/>
    <property type="match status" value="1"/>
</dbReference>
<evidence type="ECO:0008006" key="3">
    <source>
        <dbReference type="Google" id="ProtNLM"/>
    </source>
</evidence>